<keyword evidence="1" id="KW-0560">Oxidoreductase</keyword>
<dbReference type="Proteomes" id="UP000199473">
    <property type="component" value="Unassembled WGS sequence"/>
</dbReference>
<accession>A0A1I4DQR4</accession>
<dbReference type="EMBL" id="FOSQ01000012">
    <property type="protein sequence ID" value="SFK95954.1"/>
    <property type="molecule type" value="Genomic_DNA"/>
</dbReference>
<name>A0A1I4DQR4_9PROT</name>
<evidence type="ECO:0000259" key="2">
    <source>
        <dbReference type="Pfam" id="PF01494"/>
    </source>
</evidence>
<dbReference type="PANTHER" id="PTHR43476">
    <property type="entry name" value="3-(3-HYDROXY-PHENYL)PROPIONATE/3-HYDROXYCINNAMIC ACID HYDROXYLASE"/>
    <property type="match status" value="1"/>
</dbReference>
<dbReference type="InterPro" id="IPR050631">
    <property type="entry name" value="PheA/TfdB_FAD_monoxygenase"/>
</dbReference>
<evidence type="ECO:0000313" key="4">
    <source>
        <dbReference type="Proteomes" id="UP000199473"/>
    </source>
</evidence>
<evidence type="ECO:0000256" key="1">
    <source>
        <dbReference type="ARBA" id="ARBA00023002"/>
    </source>
</evidence>
<dbReference type="OrthoDB" id="9791689at2"/>
<dbReference type="RefSeq" id="WP_092962301.1">
    <property type="nucleotide sequence ID" value="NZ_FOSQ01000012.1"/>
</dbReference>
<dbReference type="Gene3D" id="3.50.50.60">
    <property type="entry name" value="FAD/NAD(P)-binding domain"/>
    <property type="match status" value="1"/>
</dbReference>
<organism evidence="3 4">
    <name type="scientific">Falsiroseomonas stagni DSM 19981</name>
    <dbReference type="NCBI Taxonomy" id="1123062"/>
    <lineage>
        <taxon>Bacteria</taxon>
        <taxon>Pseudomonadati</taxon>
        <taxon>Pseudomonadota</taxon>
        <taxon>Alphaproteobacteria</taxon>
        <taxon>Acetobacterales</taxon>
        <taxon>Roseomonadaceae</taxon>
        <taxon>Falsiroseomonas</taxon>
    </lineage>
</organism>
<dbReference type="PANTHER" id="PTHR43476:SF3">
    <property type="entry name" value="FAD-BINDING MONOOXYGENASE"/>
    <property type="match status" value="1"/>
</dbReference>
<dbReference type="SUPFAM" id="SSF51905">
    <property type="entry name" value="FAD/NAD(P)-binding domain"/>
    <property type="match status" value="1"/>
</dbReference>
<dbReference type="GO" id="GO:0019622">
    <property type="term" value="P:3-(3-hydroxy)phenylpropionate catabolic process"/>
    <property type="evidence" value="ECO:0007669"/>
    <property type="project" value="TreeGrafter"/>
</dbReference>
<reference evidence="3 4" key="1">
    <citation type="submission" date="2016-10" db="EMBL/GenBank/DDBJ databases">
        <authorList>
            <person name="de Groot N.N."/>
        </authorList>
    </citation>
    <scope>NUCLEOTIDE SEQUENCE [LARGE SCALE GENOMIC DNA]</scope>
    <source>
        <strain evidence="3 4">DSM 19981</strain>
    </source>
</reference>
<gene>
    <name evidence="3" type="ORF">SAMN02745775_11241</name>
</gene>
<protein>
    <submittedName>
        <fullName evidence="3">3-(3-hydroxy-phenyl)propionate hydroxylase</fullName>
    </submittedName>
</protein>
<sequence length="397" mass="42777">MAEPQVIVAGAGPAGLTAALFLARAGVPVRVLERHTEPFEDPRAATIHPPTMEMYAESGVTADLLAQGIRAPIWQFRGRAEGVVAEFDLSLLADVTPFPFRLQCEQHKLCRILLNHLSRHAHAEVVWGVEVTGVTQDQDGVSIEAADGTTHRAAYVIGADGGRSVVRKSQGIAFEGFTYRERFLVVTTTEDMAAKGYAISSYVSDPVTWCAMFKVPGKAAPGLWRIVFPTDPEAEEAGLLDFAAARDRVRALIPQDGDFPVVHTNLYAVHQRVAATFRQGRVLLAGDAAHVNNPLGGMGMNFGVHDAILAAQRIAAVLDGGADDLLDRYSRQRRHVAEAFLQAMTIANKKNLEEKDPVARTARLAELRATAADPAKARAHLLKTSMIEGVRAAAAVA</sequence>
<dbReference type="Pfam" id="PF01494">
    <property type="entry name" value="FAD_binding_3"/>
    <property type="match status" value="1"/>
</dbReference>
<dbReference type="GO" id="GO:0008688">
    <property type="term" value="F:3-(3-hydroxyphenyl)propionate hydroxylase activity"/>
    <property type="evidence" value="ECO:0007669"/>
    <property type="project" value="TreeGrafter"/>
</dbReference>
<keyword evidence="4" id="KW-1185">Reference proteome</keyword>
<dbReference type="Gene3D" id="3.30.70.2450">
    <property type="match status" value="1"/>
</dbReference>
<dbReference type="STRING" id="1123062.SAMN02745775_11241"/>
<feature type="domain" description="FAD-binding" evidence="2">
    <location>
        <begin position="5"/>
        <end position="342"/>
    </location>
</feature>
<dbReference type="PRINTS" id="PR00420">
    <property type="entry name" value="RNGMNOXGNASE"/>
</dbReference>
<dbReference type="AlphaFoldDB" id="A0A1I4DQR4"/>
<dbReference type="GO" id="GO:0071949">
    <property type="term" value="F:FAD binding"/>
    <property type="evidence" value="ECO:0007669"/>
    <property type="project" value="InterPro"/>
</dbReference>
<proteinExistence type="predicted"/>
<evidence type="ECO:0000313" key="3">
    <source>
        <dbReference type="EMBL" id="SFK95954.1"/>
    </source>
</evidence>
<dbReference type="InterPro" id="IPR002938">
    <property type="entry name" value="FAD-bd"/>
</dbReference>
<dbReference type="InterPro" id="IPR036188">
    <property type="entry name" value="FAD/NAD-bd_sf"/>
</dbReference>